<dbReference type="OrthoDB" id="9813056at2"/>
<dbReference type="FunFam" id="1.10.10.10:FF:000001">
    <property type="entry name" value="LysR family transcriptional regulator"/>
    <property type="match status" value="1"/>
</dbReference>
<protein>
    <submittedName>
        <fullName evidence="6">LysR family transcriptional regulator, glycine cleavage system transcriptional activator</fullName>
    </submittedName>
</protein>
<evidence type="ECO:0000256" key="4">
    <source>
        <dbReference type="ARBA" id="ARBA00023163"/>
    </source>
</evidence>
<comment type="similarity">
    <text evidence="1">Belongs to the LysR transcriptional regulatory family.</text>
</comment>
<evidence type="ECO:0000259" key="5">
    <source>
        <dbReference type="PROSITE" id="PS50931"/>
    </source>
</evidence>
<keyword evidence="2" id="KW-0805">Transcription regulation</keyword>
<dbReference type="RefSeq" id="WP_074644267.1">
    <property type="nucleotide sequence ID" value="NZ_FNBL01000004.1"/>
</dbReference>
<sequence length="298" mass="32343">MSDIDWRQIPSLSTLRAFEATARLGSFTAAGRALNVTHAAVTQQVRALEKELGVALVQREGRGMALTEAGAQLAEALGEGFSTIAQGIERLRNGPRSRGLRVTCTPALSYAFIIPRLGQFWDAHPNIPVSLTPSGTVDDLKRRQFDVGIRSGSGNWPDVDVELLWETRFILVASPILVAKHGGDVNNLPLEAMPWIRSQAHSQDLVYMKKGGVDGHKAPAIFIEGQSDAVQAVVRGLGVTFVSEIAVSDDLTSGALLHVPFEIDADFSYFAVTPKGPQRTSTRLFIDWLKTLGPQFKS</sequence>
<dbReference type="InterPro" id="IPR058163">
    <property type="entry name" value="LysR-type_TF_proteobact-type"/>
</dbReference>
<organism evidence="6 7">
    <name type="scientific">Celeribacter baekdonensis</name>
    <dbReference type="NCBI Taxonomy" id="875171"/>
    <lineage>
        <taxon>Bacteria</taxon>
        <taxon>Pseudomonadati</taxon>
        <taxon>Pseudomonadota</taxon>
        <taxon>Alphaproteobacteria</taxon>
        <taxon>Rhodobacterales</taxon>
        <taxon>Roseobacteraceae</taxon>
        <taxon>Celeribacter</taxon>
    </lineage>
</organism>
<dbReference type="PANTHER" id="PTHR30537:SF79">
    <property type="entry name" value="TRANSCRIPTIONAL REGULATOR-RELATED"/>
    <property type="match status" value="1"/>
</dbReference>
<dbReference type="GO" id="GO:0006351">
    <property type="term" value="P:DNA-templated transcription"/>
    <property type="evidence" value="ECO:0007669"/>
    <property type="project" value="TreeGrafter"/>
</dbReference>
<dbReference type="InterPro" id="IPR036390">
    <property type="entry name" value="WH_DNA-bd_sf"/>
</dbReference>
<keyword evidence="4" id="KW-0804">Transcription</keyword>
<dbReference type="EMBL" id="FNBL01000004">
    <property type="protein sequence ID" value="SDF47764.1"/>
    <property type="molecule type" value="Genomic_DNA"/>
</dbReference>
<dbReference type="Proteomes" id="UP000182284">
    <property type="component" value="Unassembled WGS sequence"/>
</dbReference>
<dbReference type="Gene3D" id="3.40.190.10">
    <property type="entry name" value="Periplasmic binding protein-like II"/>
    <property type="match status" value="2"/>
</dbReference>
<reference evidence="6 7" key="1">
    <citation type="submission" date="2016-10" db="EMBL/GenBank/DDBJ databases">
        <authorList>
            <person name="de Groot N.N."/>
        </authorList>
    </citation>
    <scope>NUCLEOTIDE SEQUENCE [LARGE SCALE GENOMIC DNA]</scope>
    <source>
        <strain evidence="6 7">DSM 27375</strain>
    </source>
</reference>
<dbReference type="PANTHER" id="PTHR30537">
    <property type="entry name" value="HTH-TYPE TRANSCRIPTIONAL REGULATOR"/>
    <property type="match status" value="1"/>
</dbReference>
<gene>
    <name evidence="6" type="ORF">SAMN04488117_104264</name>
</gene>
<dbReference type="InterPro" id="IPR000847">
    <property type="entry name" value="LysR_HTH_N"/>
</dbReference>
<proteinExistence type="inferred from homology"/>
<dbReference type="Pfam" id="PF03466">
    <property type="entry name" value="LysR_substrate"/>
    <property type="match status" value="1"/>
</dbReference>
<dbReference type="PROSITE" id="PS50931">
    <property type="entry name" value="HTH_LYSR"/>
    <property type="match status" value="1"/>
</dbReference>
<dbReference type="GO" id="GO:0043565">
    <property type="term" value="F:sequence-specific DNA binding"/>
    <property type="evidence" value="ECO:0007669"/>
    <property type="project" value="TreeGrafter"/>
</dbReference>
<dbReference type="InterPro" id="IPR036388">
    <property type="entry name" value="WH-like_DNA-bd_sf"/>
</dbReference>
<name>A0A1G7LEN1_9RHOB</name>
<dbReference type="InterPro" id="IPR005119">
    <property type="entry name" value="LysR_subst-bd"/>
</dbReference>
<accession>A0A1G7LEN1</accession>
<evidence type="ECO:0000256" key="3">
    <source>
        <dbReference type="ARBA" id="ARBA00023125"/>
    </source>
</evidence>
<dbReference type="GO" id="GO:0003700">
    <property type="term" value="F:DNA-binding transcription factor activity"/>
    <property type="evidence" value="ECO:0007669"/>
    <property type="project" value="InterPro"/>
</dbReference>
<evidence type="ECO:0000313" key="6">
    <source>
        <dbReference type="EMBL" id="SDF47764.1"/>
    </source>
</evidence>
<evidence type="ECO:0000256" key="2">
    <source>
        <dbReference type="ARBA" id="ARBA00023015"/>
    </source>
</evidence>
<evidence type="ECO:0000313" key="7">
    <source>
        <dbReference type="Proteomes" id="UP000182284"/>
    </source>
</evidence>
<dbReference type="AlphaFoldDB" id="A0A1G7LEN1"/>
<dbReference type="PRINTS" id="PR00039">
    <property type="entry name" value="HTHLYSR"/>
</dbReference>
<dbReference type="SUPFAM" id="SSF53850">
    <property type="entry name" value="Periplasmic binding protein-like II"/>
    <property type="match status" value="1"/>
</dbReference>
<dbReference type="SUPFAM" id="SSF46785">
    <property type="entry name" value="Winged helix' DNA-binding domain"/>
    <property type="match status" value="1"/>
</dbReference>
<feature type="domain" description="HTH lysR-type" evidence="5">
    <location>
        <begin position="10"/>
        <end position="67"/>
    </location>
</feature>
<evidence type="ECO:0000256" key="1">
    <source>
        <dbReference type="ARBA" id="ARBA00009437"/>
    </source>
</evidence>
<keyword evidence="3" id="KW-0238">DNA-binding</keyword>
<dbReference type="Pfam" id="PF00126">
    <property type="entry name" value="HTH_1"/>
    <property type="match status" value="1"/>
</dbReference>
<dbReference type="Gene3D" id="1.10.10.10">
    <property type="entry name" value="Winged helix-like DNA-binding domain superfamily/Winged helix DNA-binding domain"/>
    <property type="match status" value="1"/>
</dbReference>